<dbReference type="AlphaFoldDB" id="A0A1E5Q8K3"/>
<organism evidence="13 14">
    <name type="scientific">Magnetovibrio blakemorei</name>
    <dbReference type="NCBI Taxonomy" id="28181"/>
    <lineage>
        <taxon>Bacteria</taxon>
        <taxon>Pseudomonadati</taxon>
        <taxon>Pseudomonadota</taxon>
        <taxon>Alphaproteobacteria</taxon>
        <taxon>Rhodospirillales</taxon>
        <taxon>Magnetovibrionaceae</taxon>
        <taxon>Magnetovibrio</taxon>
    </lineage>
</organism>
<comment type="pathway">
    <text evidence="2 10">Bacterial outer membrane biogenesis; LPS core biosynthesis.</text>
</comment>
<dbReference type="GO" id="GO:0005886">
    <property type="term" value="C:plasma membrane"/>
    <property type="evidence" value="ECO:0007669"/>
    <property type="project" value="UniProtKB-SubCell"/>
</dbReference>
<name>A0A1E5Q8K3_9PROT</name>
<dbReference type="OrthoDB" id="9789797at2"/>
<evidence type="ECO:0000256" key="4">
    <source>
        <dbReference type="ARBA" id="ARBA00019077"/>
    </source>
</evidence>
<dbReference type="UniPathway" id="UPA00958"/>
<evidence type="ECO:0000259" key="12">
    <source>
        <dbReference type="Pfam" id="PF04413"/>
    </source>
</evidence>
<dbReference type="InterPro" id="IPR039901">
    <property type="entry name" value="Kdotransferase"/>
</dbReference>
<comment type="subcellular location">
    <subcellularLocation>
        <location evidence="10">Cell membrane</location>
    </subcellularLocation>
</comment>
<keyword evidence="10" id="KW-0448">Lipopolysaccharide biosynthesis</keyword>
<dbReference type="STRING" id="28181.BEN30_08885"/>
<dbReference type="GO" id="GO:0009244">
    <property type="term" value="P:lipopolysaccharide core region biosynthetic process"/>
    <property type="evidence" value="ECO:0007669"/>
    <property type="project" value="UniProtKB-UniRule"/>
</dbReference>
<evidence type="ECO:0000256" key="9">
    <source>
        <dbReference type="PIRSR" id="PIRSR639901-2"/>
    </source>
</evidence>
<comment type="caution">
    <text evidence="13">The sequence shown here is derived from an EMBL/GenBank/DDBJ whole genome shotgun (WGS) entry which is preliminary data.</text>
</comment>
<reference evidence="14" key="1">
    <citation type="submission" date="2016-07" db="EMBL/GenBank/DDBJ databases">
        <authorList>
            <person name="Florea S."/>
            <person name="Webb J.S."/>
            <person name="Jaromczyk J."/>
            <person name="Schardl C.L."/>
        </authorList>
    </citation>
    <scope>NUCLEOTIDE SEQUENCE [LARGE SCALE GENOMIC DNA]</scope>
    <source>
        <strain evidence="14">MV-1</strain>
    </source>
</reference>
<dbReference type="Pfam" id="PF04413">
    <property type="entry name" value="Glycos_transf_N"/>
    <property type="match status" value="1"/>
</dbReference>
<comment type="function">
    <text evidence="1 10">Involved in lipopolysaccharide (LPS) biosynthesis. Catalyzes the transfer of 3-deoxy-D-manno-octulosonate (Kdo) residue(s) from CMP-Kdo to lipid IV(A), the tetraacyldisaccharide-1,4'-bisphosphate precursor of lipid A.</text>
</comment>
<keyword evidence="10" id="KW-0472">Membrane</keyword>
<sequence length="441" mass="48108">MATTLGGPLIRLYLNRRLKHGKEDPLRFNERLGITSIPRPNGQVVWMHAASVGEALSVLPLVERIFKAFPDWSVLITTGTVTSARIMAERLPAPAIHQYVPADTSRYVRRFLEHWRPDLALWVESEFWPNLVIETRARAVPMVVVNGRMSKSSYSGWQKRRAMIGRILAAFKLVLAQSDTDGARFEGLGAKAVQVPGNLKFASLPLPADESALAELSTSIGERPRWLAASTHAGEEAVCGRVHQALKAKWPQVLSIIVPRHPDRGAIVAAELTDQGLCVRRRSLNEPIDDTTDIYIADTMGELGLFYRLCEIVFIGKTLSIVSADGKIAGGGQNPIEPAMLSSALIFGKDMSNFEDISCTLAKAGAARWVADESELAAAVETFMNDPHLCQQAATAALTTARSEADVLDRIIMALAPFFTRTPPTPQQDGDKQGGSSHARA</sequence>
<feature type="site" description="Transition state stabilizer" evidence="9">
    <location>
        <position position="124"/>
    </location>
</feature>
<evidence type="ECO:0000256" key="5">
    <source>
        <dbReference type="ARBA" id="ARBA00022679"/>
    </source>
</evidence>
<evidence type="ECO:0000256" key="10">
    <source>
        <dbReference type="RuleBase" id="RU365103"/>
    </source>
</evidence>
<dbReference type="GO" id="GO:0043842">
    <property type="term" value="F:Kdo transferase activity"/>
    <property type="evidence" value="ECO:0007669"/>
    <property type="project" value="UniProtKB-EC"/>
</dbReference>
<comment type="similarity">
    <text evidence="10">Belongs to the glycosyltransferase group 1 family.</text>
</comment>
<evidence type="ECO:0000256" key="1">
    <source>
        <dbReference type="ARBA" id="ARBA00003394"/>
    </source>
</evidence>
<evidence type="ECO:0000256" key="7">
    <source>
        <dbReference type="ARBA" id="ARBA00049183"/>
    </source>
</evidence>
<comment type="catalytic activity">
    <reaction evidence="7 10">
        <text>lipid IVA (E. coli) + CMP-3-deoxy-beta-D-manno-octulosonate = alpha-Kdo-(2-&gt;6)-lipid IVA (E. coli) + CMP + H(+)</text>
        <dbReference type="Rhea" id="RHEA:28066"/>
        <dbReference type="ChEBI" id="CHEBI:15378"/>
        <dbReference type="ChEBI" id="CHEBI:58603"/>
        <dbReference type="ChEBI" id="CHEBI:60364"/>
        <dbReference type="ChEBI" id="CHEBI:60377"/>
        <dbReference type="ChEBI" id="CHEBI:85987"/>
        <dbReference type="EC" id="2.4.99.12"/>
    </reaction>
</comment>
<dbReference type="Gene3D" id="3.40.50.11720">
    <property type="entry name" value="3-Deoxy-D-manno-octulosonic-acid transferase, N-terminal domain"/>
    <property type="match status" value="1"/>
</dbReference>
<evidence type="ECO:0000256" key="11">
    <source>
        <dbReference type="SAM" id="MobiDB-lite"/>
    </source>
</evidence>
<evidence type="ECO:0000256" key="6">
    <source>
        <dbReference type="ARBA" id="ARBA00031445"/>
    </source>
</evidence>
<feature type="active site" description="Proton acceptor" evidence="8">
    <location>
        <position position="54"/>
    </location>
</feature>
<proteinExistence type="inferred from homology"/>
<keyword evidence="5 10" id="KW-0808">Transferase</keyword>
<gene>
    <name evidence="13" type="ORF">BEN30_08885</name>
</gene>
<protein>
    <recommendedName>
        <fullName evidence="4 10">3-deoxy-D-manno-octulosonic acid transferase</fullName>
        <shortName evidence="10">Kdo transferase</shortName>
        <ecNumber evidence="3 10">2.4.99.12</ecNumber>
    </recommendedName>
    <alternativeName>
        <fullName evidence="6 10">Lipid IV(A) 3-deoxy-D-manno-octulosonic acid transferase</fullName>
    </alternativeName>
</protein>
<feature type="domain" description="3-deoxy-D-manno-octulosonic-acid transferase N-terminal" evidence="12">
    <location>
        <begin position="27"/>
        <end position="202"/>
    </location>
</feature>
<dbReference type="EC" id="2.4.99.12" evidence="3 10"/>
<evidence type="ECO:0000256" key="8">
    <source>
        <dbReference type="PIRSR" id="PIRSR639901-1"/>
    </source>
</evidence>
<keyword evidence="14" id="KW-1185">Reference proteome</keyword>
<keyword evidence="10" id="KW-1003">Cell membrane</keyword>
<dbReference type="EMBL" id="MCGG01000021">
    <property type="protein sequence ID" value="OEJ67639.1"/>
    <property type="molecule type" value="Genomic_DNA"/>
</dbReference>
<evidence type="ECO:0000256" key="3">
    <source>
        <dbReference type="ARBA" id="ARBA00012621"/>
    </source>
</evidence>
<dbReference type="Proteomes" id="UP000095347">
    <property type="component" value="Unassembled WGS sequence"/>
</dbReference>
<dbReference type="InterPro" id="IPR007507">
    <property type="entry name" value="Glycos_transf_N"/>
</dbReference>
<dbReference type="PANTHER" id="PTHR42755:SF1">
    <property type="entry name" value="3-DEOXY-D-MANNO-OCTULOSONIC ACID TRANSFERASE, MITOCHONDRIAL-RELATED"/>
    <property type="match status" value="1"/>
</dbReference>
<dbReference type="PANTHER" id="PTHR42755">
    <property type="entry name" value="3-DEOXY-MANNO-OCTULOSONATE CYTIDYLYLTRANSFERASE"/>
    <property type="match status" value="1"/>
</dbReference>
<dbReference type="GO" id="GO:0009245">
    <property type="term" value="P:lipid A biosynthetic process"/>
    <property type="evidence" value="ECO:0007669"/>
    <property type="project" value="TreeGrafter"/>
</dbReference>
<dbReference type="FunFam" id="3.40.50.11720:FF:000001">
    <property type="entry name" value="3-deoxy-D-manno-octulosonic acid transferase"/>
    <property type="match status" value="1"/>
</dbReference>
<feature type="region of interest" description="Disordered" evidence="11">
    <location>
        <begin position="419"/>
        <end position="441"/>
    </location>
</feature>
<feature type="site" description="Transition state stabilizer" evidence="9">
    <location>
        <position position="200"/>
    </location>
</feature>
<evidence type="ECO:0000313" key="13">
    <source>
        <dbReference type="EMBL" id="OEJ67639.1"/>
    </source>
</evidence>
<dbReference type="InterPro" id="IPR038107">
    <property type="entry name" value="Glycos_transf_N_sf"/>
</dbReference>
<evidence type="ECO:0000256" key="2">
    <source>
        <dbReference type="ARBA" id="ARBA00004713"/>
    </source>
</evidence>
<dbReference type="Gene3D" id="3.40.50.2000">
    <property type="entry name" value="Glycogen Phosphorylase B"/>
    <property type="match status" value="1"/>
</dbReference>
<accession>A0A1E5Q8K3</accession>
<evidence type="ECO:0000313" key="14">
    <source>
        <dbReference type="Proteomes" id="UP000095347"/>
    </source>
</evidence>